<evidence type="ECO:0000256" key="1">
    <source>
        <dbReference type="SAM" id="MobiDB-lite"/>
    </source>
</evidence>
<evidence type="ECO:0000256" key="2">
    <source>
        <dbReference type="SAM" id="Phobius"/>
    </source>
</evidence>
<feature type="compositionally biased region" description="Polar residues" evidence="1">
    <location>
        <begin position="125"/>
        <end position="135"/>
    </location>
</feature>
<accession>A0A0L0NVN8</accession>
<evidence type="ECO:0000313" key="4">
    <source>
        <dbReference type="Proteomes" id="UP000037122"/>
    </source>
</evidence>
<feature type="transmembrane region" description="Helical" evidence="2">
    <location>
        <begin position="6"/>
        <end position="29"/>
    </location>
</feature>
<dbReference type="AlphaFoldDB" id="A0A0L0NVN8"/>
<organism evidence="3 4">
    <name type="scientific">Candidozyma auris</name>
    <name type="common">Yeast</name>
    <name type="synonym">Candida auris</name>
    <dbReference type="NCBI Taxonomy" id="498019"/>
    <lineage>
        <taxon>Eukaryota</taxon>
        <taxon>Fungi</taxon>
        <taxon>Dikarya</taxon>
        <taxon>Ascomycota</taxon>
        <taxon>Saccharomycotina</taxon>
        <taxon>Pichiomycetes</taxon>
        <taxon>Metschnikowiaceae</taxon>
        <taxon>Candidozyma</taxon>
    </lineage>
</organism>
<dbReference type="VEuPathDB" id="FungiDB:CJI97_004273"/>
<feature type="region of interest" description="Disordered" evidence="1">
    <location>
        <begin position="170"/>
        <end position="218"/>
    </location>
</feature>
<dbReference type="VEuPathDB" id="FungiDB:CJI96_0005238"/>
<feature type="region of interest" description="Disordered" evidence="1">
    <location>
        <begin position="62"/>
        <end position="150"/>
    </location>
</feature>
<comment type="caution">
    <text evidence="3">The sequence shown here is derived from an EMBL/GenBank/DDBJ whole genome shotgun (WGS) entry which is preliminary data.</text>
</comment>
<dbReference type="VEuPathDB" id="FungiDB:QG37_05002"/>
<feature type="compositionally biased region" description="Polar residues" evidence="1">
    <location>
        <begin position="205"/>
        <end position="215"/>
    </location>
</feature>
<dbReference type="VEuPathDB" id="FungiDB:B9J08_004209"/>
<proteinExistence type="predicted"/>
<keyword evidence="2" id="KW-0812">Transmembrane</keyword>
<sequence>MAYDNSLAVGLSVGLPCFIVLMLCLALWIRNRKRQRGEDNLEKDIDNELKDDNSFNQFQDALHKPASNYEKKEGSDTATAHEKQVSSTDLDVHEDNISLSRGSTTSNTVSERKKSSFFTPPPSVLNGNGNSSRFPNGTPHGPPQAHLKTPSSYDFYDTFIPILQSHNSTAGDLSDLTQPPPAVSHDARSSASSSSNTSLIGGTAPNGSPLNQTNRDNNRSLDNLAKQLHHSQLFDKLPSRATTITKRPAIPITSNNSSTELVTKDLFQNDAINESYVVQVPDLHDDYEESVSGLPRQKHVYHQRAQATPCSNGGSKTIPAIVTEDQAMQPTSRLVKPTAAMNNFEGNFDNNVATDKVDEEEPDVVFK</sequence>
<reference evidence="4" key="1">
    <citation type="journal article" date="2015" name="BMC Genomics">
        <title>Draft genome of a commonly misdiagnosed multidrug resistant pathogen Candida auris.</title>
        <authorList>
            <person name="Chatterjee S."/>
            <person name="Alampalli S.V."/>
            <person name="Nageshan R.K."/>
            <person name="Chettiar S.T."/>
            <person name="Joshi S."/>
            <person name="Tatu U.S."/>
        </authorList>
    </citation>
    <scope>NUCLEOTIDE SEQUENCE [LARGE SCALE GENOMIC DNA]</scope>
    <source>
        <strain evidence="4">6684</strain>
    </source>
</reference>
<evidence type="ECO:0000313" key="3">
    <source>
        <dbReference type="EMBL" id="KND98236.1"/>
    </source>
</evidence>
<dbReference type="VEuPathDB" id="FungiDB:CJJ07_004346"/>
<dbReference type="VEuPathDB" id="FungiDB:CJJ09_005210"/>
<dbReference type="EMBL" id="LGST01000034">
    <property type="protein sequence ID" value="KND98236.1"/>
    <property type="molecule type" value="Genomic_DNA"/>
</dbReference>
<feature type="compositionally biased region" description="Polar residues" evidence="1">
    <location>
        <begin position="97"/>
        <end position="109"/>
    </location>
</feature>
<gene>
    <name evidence="3" type="ORF">QG37_05002</name>
</gene>
<feature type="compositionally biased region" description="Basic and acidic residues" evidence="1">
    <location>
        <begin position="69"/>
        <end position="96"/>
    </location>
</feature>
<name>A0A0L0NVN8_CANAR</name>
<keyword evidence="2" id="KW-0472">Membrane</keyword>
<keyword evidence="2" id="KW-1133">Transmembrane helix</keyword>
<feature type="compositionally biased region" description="Low complexity" evidence="1">
    <location>
        <begin position="189"/>
        <end position="198"/>
    </location>
</feature>
<protein>
    <submittedName>
        <fullName evidence="3">Uncharacterized protein</fullName>
    </submittedName>
</protein>
<dbReference type="Proteomes" id="UP000037122">
    <property type="component" value="Unassembled WGS sequence"/>
</dbReference>